<dbReference type="Proteomes" id="UP001054945">
    <property type="component" value="Unassembled WGS sequence"/>
</dbReference>
<evidence type="ECO:0000313" key="1">
    <source>
        <dbReference type="EMBL" id="GIY23257.1"/>
    </source>
</evidence>
<evidence type="ECO:0000313" key="2">
    <source>
        <dbReference type="Proteomes" id="UP001054945"/>
    </source>
</evidence>
<sequence>MNHAIRLYMERIHITISFYRDVNVARKEDSFFGLILVPTSHIRMKRGIIGVRRCEENVMEMDRSMPR</sequence>
<gene>
    <name evidence="1" type="ORF">CEXT_471731</name>
</gene>
<proteinExistence type="predicted"/>
<protein>
    <submittedName>
        <fullName evidence="1">Uncharacterized protein</fullName>
    </submittedName>
</protein>
<comment type="caution">
    <text evidence="1">The sequence shown here is derived from an EMBL/GenBank/DDBJ whole genome shotgun (WGS) entry which is preliminary data.</text>
</comment>
<dbReference type="AlphaFoldDB" id="A0AAV4RPF8"/>
<accession>A0AAV4RPF8</accession>
<reference evidence="1 2" key="1">
    <citation type="submission" date="2021-06" db="EMBL/GenBank/DDBJ databases">
        <title>Caerostris extrusa draft genome.</title>
        <authorList>
            <person name="Kono N."/>
            <person name="Arakawa K."/>
        </authorList>
    </citation>
    <scope>NUCLEOTIDE SEQUENCE [LARGE SCALE GENOMIC DNA]</scope>
</reference>
<organism evidence="1 2">
    <name type="scientific">Caerostris extrusa</name>
    <name type="common">Bark spider</name>
    <name type="synonym">Caerostris bankana</name>
    <dbReference type="NCBI Taxonomy" id="172846"/>
    <lineage>
        <taxon>Eukaryota</taxon>
        <taxon>Metazoa</taxon>
        <taxon>Ecdysozoa</taxon>
        <taxon>Arthropoda</taxon>
        <taxon>Chelicerata</taxon>
        <taxon>Arachnida</taxon>
        <taxon>Araneae</taxon>
        <taxon>Araneomorphae</taxon>
        <taxon>Entelegynae</taxon>
        <taxon>Araneoidea</taxon>
        <taxon>Araneidae</taxon>
        <taxon>Caerostris</taxon>
    </lineage>
</organism>
<dbReference type="EMBL" id="BPLR01008253">
    <property type="protein sequence ID" value="GIY23257.1"/>
    <property type="molecule type" value="Genomic_DNA"/>
</dbReference>
<name>A0AAV4RPF8_CAEEX</name>
<keyword evidence="2" id="KW-1185">Reference proteome</keyword>